<reference evidence="2" key="1">
    <citation type="submission" date="2020-03" db="EMBL/GenBank/DDBJ databases">
        <authorList>
            <person name="Weist P."/>
        </authorList>
    </citation>
    <scope>NUCLEOTIDE SEQUENCE</scope>
</reference>
<feature type="region of interest" description="Disordered" evidence="1">
    <location>
        <begin position="196"/>
        <end position="216"/>
    </location>
</feature>
<organism evidence="2 3">
    <name type="scientific">Pleuronectes platessa</name>
    <name type="common">European plaice</name>
    <dbReference type="NCBI Taxonomy" id="8262"/>
    <lineage>
        <taxon>Eukaryota</taxon>
        <taxon>Metazoa</taxon>
        <taxon>Chordata</taxon>
        <taxon>Craniata</taxon>
        <taxon>Vertebrata</taxon>
        <taxon>Euteleostomi</taxon>
        <taxon>Actinopterygii</taxon>
        <taxon>Neopterygii</taxon>
        <taxon>Teleostei</taxon>
        <taxon>Neoteleostei</taxon>
        <taxon>Acanthomorphata</taxon>
        <taxon>Carangaria</taxon>
        <taxon>Pleuronectiformes</taxon>
        <taxon>Pleuronectoidei</taxon>
        <taxon>Pleuronectidae</taxon>
        <taxon>Pleuronectes</taxon>
    </lineage>
</organism>
<name>A0A9N7YDZ2_PLEPL</name>
<evidence type="ECO:0000313" key="2">
    <source>
        <dbReference type="EMBL" id="CAB1422161.1"/>
    </source>
</evidence>
<dbReference type="AlphaFoldDB" id="A0A9N7YDZ2"/>
<protein>
    <submittedName>
        <fullName evidence="2">Uncharacterized protein</fullName>
    </submittedName>
</protein>
<sequence length="287" mass="30563">MGWTEKPQLSVLCLMESFGEEVSVGSHVSMELWHEGGTRRSEVRECTTGEENFEQSAASPLTMETPEGVDSASHDSTTPAGGLISVLLSSISIITVALKLLVIISISHTLYSKPRFTDVVPPAHYSSSTPPPTSSSSPWPSQTHSSVLLMPFEIIYVESSWFLGTWCAAVLRPRLHDPLGLVVNVLLPPSSGAGVGSSCRRPEPHSSGFSTEQVPGPGCVRRAGGAQGLGVGLQPGRVARTVSGFIFGIYRGSSVSRGELEPPHSHTAITRGHEPRYERPLPGVADT</sequence>
<feature type="region of interest" description="Disordered" evidence="1">
    <location>
        <begin position="257"/>
        <end position="287"/>
    </location>
</feature>
<feature type="region of interest" description="Disordered" evidence="1">
    <location>
        <begin position="39"/>
        <end position="76"/>
    </location>
</feature>
<accession>A0A9N7YDZ2</accession>
<evidence type="ECO:0000313" key="3">
    <source>
        <dbReference type="Proteomes" id="UP001153269"/>
    </source>
</evidence>
<dbReference type="Proteomes" id="UP001153269">
    <property type="component" value="Unassembled WGS sequence"/>
</dbReference>
<evidence type="ECO:0000256" key="1">
    <source>
        <dbReference type="SAM" id="MobiDB-lite"/>
    </source>
</evidence>
<comment type="caution">
    <text evidence="2">The sequence shown here is derived from an EMBL/GenBank/DDBJ whole genome shotgun (WGS) entry which is preliminary data.</text>
</comment>
<keyword evidence="3" id="KW-1185">Reference proteome</keyword>
<proteinExistence type="predicted"/>
<gene>
    <name evidence="2" type="ORF">PLEPLA_LOCUS10050</name>
</gene>
<dbReference type="EMBL" id="CADEAL010000565">
    <property type="protein sequence ID" value="CAB1422161.1"/>
    <property type="molecule type" value="Genomic_DNA"/>
</dbReference>